<dbReference type="InterPro" id="IPR037510">
    <property type="entry name" value="PdxA"/>
</dbReference>
<proteinExistence type="inferred from homology"/>
<keyword evidence="1" id="KW-0963">Cytoplasm</keyword>
<evidence type="ECO:0008006" key="12">
    <source>
        <dbReference type="Google" id="ProtNLM"/>
    </source>
</evidence>
<evidence type="ECO:0000313" key="11">
    <source>
        <dbReference type="Proteomes" id="UP000823405"/>
    </source>
</evidence>
<evidence type="ECO:0000256" key="7">
    <source>
        <dbReference type="ARBA" id="ARBA00023027"/>
    </source>
</evidence>
<evidence type="ECO:0000256" key="5">
    <source>
        <dbReference type="ARBA" id="ARBA00022857"/>
    </source>
</evidence>
<dbReference type="Pfam" id="PF04166">
    <property type="entry name" value="PdxA"/>
    <property type="match status" value="1"/>
</dbReference>
<dbReference type="OrthoDB" id="74991at2759"/>
<dbReference type="EMBL" id="JAAAIN010000004">
    <property type="protein sequence ID" value="KAG0323313.1"/>
    <property type="molecule type" value="Genomic_DNA"/>
</dbReference>
<evidence type="ECO:0000256" key="8">
    <source>
        <dbReference type="ARBA" id="ARBA00023096"/>
    </source>
</evidence>
<organism evidence="10 11">
    <name type="scientific">Linnemannia gamsii</name>
    <dbReference type="NCBI Taxonomy" id="64522"/>
    <lineage>
        <taxon>Eukaryota</taxon>
        <taxon>Fungi</taxon>
        <taxon>Fungi incertae sedis</taxon>
        <taxon>Mucoromycota</taxon>
        <taxon>Mortierellomycotina</taxon>
        <taxon>Mortierellomycetes</taxon>
        <taxon>Mortierellales</taxon>
        <taxon>Mortierellaceae</taxon>
        <taxon>Linnemannia</taxon>
    </lineage>
</organism>
<keyword evidence="3" id="KW-0862">Zinc</keyword>
<keyword evidence="9" id="KW-0170">Cobalt</keyword>
<dbReference type="Gene3D" id="3.40.718.10">
    <property type="entry name" value="Isopropylmalate Dehydrogenase"/>
    <property type="match status" value="1"/>
</dbReference>
<dbReference type="PANTHER" id="PTHR30004">
    <property type="entry name" value="4-HYDROXYTHREONINE-4-PHOSPHATE DEHYDROGENASE"/>
    <property type="match status" value="1"/>
</dbReference>
<dbReference type="InterPro" id="IPR005255">
    <property type="entry name" value="PdxA_fam"/>
</dbReference>
<dbReference type="NCBIfam" id="TIGR00557">
    <property type="entry name" value="pdxA"/>
    <property type="match status" value="1"/>
</dbReference>
<keyword evidence="6" id="KW-0560">Oxidoreductase</keyword>
<gene>
    <name evidence="10" type="ORF">BGZ97_008649</name>
</gene>
<evidence type="ECO:0000256" key="3">
    <source>
        <dbReference type="ARBA" id="ARBA00022833"/>
    </source>
</evidence>
<evidence type="ECO:0000313" key="10">
    <source>
        <dbReference type="EMBL" id="KAG0323313.1"/>
    </source>
</evidence>
<evidence type="ECO:0000256" key="2">
    <source>
        <dbReference type="ARBA" id="ARBA00022723"/>
    </source>
</evidence>
<dbReference type="GO" id="GO:0051287">
    <property type="term" value="F:NAD binding"/>
    <property type="evidence" value="ECO:0007669"/>
    <property type="project" value="InterPro"/>
</dbReference>
<keyword evidence="7" id="KW-0520">NAD</keyword>
<evidence type="ECO:0000256" key="9">
    <source>
        <dbReference type="ARBA" id="ARBA00023285"/>
    </source>
</evidence>
<sequence length="374" mass="39691">MHPGFAFKIAITTGEPAGVGPELTALALARALLTESPAWPDTHFTVLGDTALLETRAKAVGVDWFALLATGYLTVRHQGLAAPARAGQLNAKNSQYVLALLDAAIDGALAENFDAIVTAPLQKSVINEFGIPFTGHTEYLAARTGTAQVVMMLAGSRTARTESAVLATATPTSASVQNSARLPKISRVLGHDFRVALATTHLPLKEVAAALTIDKLMATLGIIDFNLRRDFGIRQPRILVTGLNPHAGEQGHLGHEEIEVIIPALEQAQALGIDARGPYPADTLFQPRYLDQADCVLAMYHDQGLPVLKYATFGRGINVTLGLPIIRTSVDHGTALDLAGTGQADPASLLEAIDAAVVMARHRRFTQLNLVSSI</sequence>
<name>A0A9P6RM83_9FUNG</name>
<dbReference type="PANTHER" id="PTHR30004:SF5">
    <property type="entry name" value="4-HYDROXYTHREONINE-4-PHOSPHATE DEHYDROGENASE"/>
    <property type="match status" value="1"/>
</dbReference>
<keyword evidence="4" id="KW-0460">Magnesium</keyword>
<dbReference type="GO" id="GO:0008615">
    <property type="term" value="P:pyridoxine biosynthetic process"/>
    <property type="evidence" value="ECO:0007669"/>
    <property type="project" value="UniProtKB-KW"/>
</dbReference>
<accession>A0A9P6RM83</accession>
<keyword evidence="5" id="KW-0521">NADP</keyword>
<evidence type="ECO:0000256" key="4">
    <source>
        <dbReference type="ARBA" id="ARBA00022842"/>
    </source>
</evidence>
<dbReference type="Proteomes" id="UP000823405">
    <property type="component" value="Unassembled WGS sequence"/>
</dbReference>
<dbReference type="HAMAP" id="MF_00536">
    <property type="entry name" value="PdxA"/>
    <property type="match status" value="1"/>
</dbReference>
<reference evidence="10" key="1">
    <citation type="journal article" date="2020" name="Fungal Divers.">
        <title>Resolving the Mortierellaceae phylogeny through synthesis of multi-gene phylogenetics and phylogenomics.</title>
        <authorList>
            <person name="Vandepol N."/>
            <person name="Liber J."/>
            <person name="Desiro A."/>
            <person name="Na H."/>
            <person name="Kennedy M."/>
            <person name="Barry K."/>
            <person name="Grigoriev I.V."/>
            <person name="Miller A.N."/>
            <person name="O'Donnell K."/>
            <person name="Stajich J.E."/>
            <person name="Bonito G."/>
        </authorList>
    </citation>
    <scope>NUCLEOTIDE SEQUENCE</scope>
    <source>
        <strain evidence="10">NVP60</strain>
    </source>
</reference>
<keyword evidence="8" id="KW-0664">Pyridoxine biosynthesis</keyword>
<evidence type="ECO:0000256" key="1">
    <source>
        <dbReference type="ARBA" id="ARBA00022490"/>
    </source>
</evidence>
<dbReference type="AlphaFoldDB" id="A0A9P6RM83"/>
<dbReference type="GO" id="GO:0050570">
    <property type="term" value="F:4-hydroxythreonine-4-phosphate dehydrogenase activity"/>
    <property type="evidence" value="ECO:0007669"/>
    <property type="project" value="InterPro"/>
</dbReference>
<dbReference type="SUPFAM" id="SSF53659">
    <property type="entry name" value="Isocitrate/Isopropylmalate dehydrogenase-like"/>
    <property type="match status" value="1"/>
</dbReference>
<keyword evidence="11" id="KW-1185">Reference proteome</keyword>
<evidence type="ECO:0000256" key="6">
    <source>
        <dbReference type="ARBA" id="ARBA00023002"/>
    </source>
</evidence>
<keyword evidence="2" id="KW-0479">Metal-binding</keyword>
<dbReference type="GO" id="GO:0042823">
    <property type="term" value="P:pyridoxal phosphate biosynthetic process"/>
    <property type="evidence" value="ECO:0007669"/>
    <property type="project" value="InterPro"/>
</dbReference>
<dbReference type="GO" id="GO:0046872">
    <property type="term" value="F:metal ion binding"/>
    <property type="evidence" value="ECO:0007669"/>
    <property type="project" value="UniProtKB-KW"/>
</dbReference>
<protein>
    <recommendedName>
        <fullName evidence="12">4-hydroxythreonine-4-phosphate dehydrogenase</fullName>
    </recommendedName>
</protein>
<comment type="caution">
    <text evidence="10">The sequence shown here is derived from an EMBL/GenBank/DDBJ whole genome shotgun (WGS) entry which is preliminary data.</text>
</comment>
<dbReference type="NCBIfam" id="NF002520">
    <property type="entry name" value="PRK01909.1"/>
    <property type="match status" value="1"/>
</dbReference>